<proteinExistence type="predicted"/>
<sequence>MIDFLNGRLICFSEEEVGTRSPFPLSWDTVEIRRENDAIKFNYLSDKTIQKNTFKIDLEIPALTLLPKQKLPKRKQIRWLGPIHCECSEISWDNGISLDCFGLLTISKNEDRVNRIYMGGARSKAPPQSQCLLKLHPRANDPTGFFKNYFCWVETDTIHIGTVHDNELHCETITDPQFEKIGRFCLTEDNILMAITFIAKPMNRYSRQLLFIDCNEVKMIGRIELDQNIPKFMFANYAFFELNPILKDYLTLQGRFVPTISIFLPCPLAEIVFFYLFGDPIK</sequence>
<organism evidence="2">
    <name type="scientific">Hyperionvirus sp</name>
    <dbReference type="NCBI Taxonomy" id="2487770"/>
    <lineage>
        <taxon>Viruses</taxon>
        <taxon>Varidnaviria</taxon>
        <taxon>Bamfordvirae</taxon>
        <taxon>Nucleocytoviricota</taxon>
        <taxon>Megaviricetes</taxon>
        <taxon>Imitervirales</taxon>
        <taxon>Mimiviridae</taxon>
        <taxon>Klosneuvirinae</taxon>
    </lineage>
</organism>
<evidence type="ECO:0000313" key="2">
    <source>
        <dbReference type="EMBL" id="AYV83793.1"/>
    </source>
</evidence>
<name>A0A3G5AD26_9VIRU</name>
<keyword evidence="1" id="KW-0812">Transmembrane</keyword>
<gene>
    <name evidence="2" type="ORF">Hyperionvirus11_66</name>
</gene>
<feature type="transmembrane region" description="Helical" evidence="1">
    <location>
        <begin position="256"/>
        <end position="277"/>
    </location>
</feature>
<dbReference type="EMBL" id="MK072393">
    <property type="protein sequence ID" value="AYV83793.1"/>
    <property type="molecule type" value="Genomic_DNA"/>
</dbReference>
<evidence type="ECO:0000256" key="1">
    <source>
        <dbReference type="SAM" id="Phobius"/>
    </source>
</evidence>
<keyword evidence="1" id="KW-0472">Membrane</keyword>
<keyword evidence="1" id="KW-1133">Transmembrane helix</keyword>
<accession>A0A3G5AD26</accession>
<reference evidence="2" key="1">
    <citation type="submission" date="2018-10" db="EMBL/GenBank/DDBJ databases">
        <title>Hidden diversity of soil giant viruses.</title>
        <authorList>
            <person name="Schulz F."/>
            <person name="Alteio L."/>
            <person name="Goudeau D."/>
            <person name="Ryan E.M."/>
            <person name="Malmstrom R.R."/>
            <person name="Blanchard J."/>
            <person name="Woyke T."/>
        </authorList>
    </citation>
    <scope>NUCLEOTIDE SEQUENCE</scope>
    <source>
        <strain evidence="2">HYV1</strain>
    </source>
</reference>
<protein>
    <submittedName>
        <fullName evidence="2">Uncharacterized protein</fullName>
    </submittedName>
</protein>